<protein>
    <submittedName>
        <fullName evidence="1">Putative structural protein</fullName>
    </submittedName>
</protein>
<gene>
    <name evidence="1" type="ORF">MM415B01788_0005</name>
</gene>
<dbReference type="Gene3D" id="2.130.10.10">
    <property type="entry name" value="YVTN repeat-like/Quinoprotein amine dehydrogenase"/>
    <property type="match status" value="1"/>
</dbReference>
<proteinExistence type="predicted"/>
<dbReference type="EMBL" id="MT141239">
    <property type="protein sequence ID" value="QJA56792.1"/>
    <property type="molecule type" value="Genomic_DNA"/>
</dbReference>
<organism evidence="1">
    <name type="scientific">viral metagenome</name>
    <dbReference type="NCBI Taxonomy" id="1070528"/>
    <lineage>
        <taxon>unclassified sequences</taxon>
        <taxon>metagenomes</taxon>
        <taxon>organismal metagenomes</taxon>
    </lineage>
</organism>
<name>A0A6M3IK80_9ZZZZ</name>
<accession>A0A6M3IK80</accession>
<sequence length="597" mass="65766">MGTQIRINKKPYQTVDAVVTERFPQWPEQFRTSGEQTHANHAPFPYWVPNTYNKGIGRDVYKAGEGSYDFATCTAIWGNITLPLRVKTCGLSDSNPTAVVKGFADSKGNTFSVWLDSAHAFSATWDTTNKQWTVGGDILASGCVGVYGVIRHEGNLFAVADDAGTLHTYKSTDAGVTWVANTDTSLSGIGPAILVSVVDGASSDLYITTWTAATSTITVYKSTDDAANWSLLCSIYSKEGPKGLVWFEYLIDATSDSYPILRTYEGSWVCKAVPLKFLDTGQVGDAADAQGLCIWQELLAIPTGKDLILRSKDSINTPSGITQMDGFPSDYLGYTTALLAARYHLIAAIQGTYTGIYRYDGEGWHSIFVDSTAGRVIRHLHASASSTIPTLFFSLGAGLHRYIENYHDNPLEITTTEYEEFGTFDLPSFSGELAETQIIVYSIHAYTKNLQEGAEEIDILYKLDDRTNFTYLGTLTDITKVLSFPRGGVACNRIQLRAKLKRGSTYTETPVLYYLALEFQQLLDVLIISTFTIDCGKTATLYDRRNVVEELRTIQKGSGLIEYQTKSLSAPVTMYVENLRITEDDINATASFTTIEV</sequence>
<dbReference type="AlphaFoldDB" id="A0A6M3IK80"/>
<dbReference type="InterPro" id="IPR015943">
    <property type="entry name" value="WD40/YVTN_repeat-like_dom_sf"/>
</dbReference>
<dbReference type="SUPFAM" id="SSF50939">
    <property type="entry name" value="Sialidases"/>
    <property type="match status" value="1"/>
</dbReference>
<dbReference type="InterPro" id="IPR036278">
    <property type="entry name" value="Sialidase_sf"/>
</dbReference>
<evidence type="ECO:0000313" key="1">
    <source>
        <dbReference type="EMBL" id="QJA56792.1"/>
    </source>
</evidence>
<reference evidence="1" key="1">
    <citation type="submission" date="2020-03" db="EMBL/GenBank/DDBJ databases">
        <title>The deep terrestrial virosphere.</title>
        <authorList>
            <person name="Holmfeldt K."/>
            <person name="Nilsson E."/>
            <person name="Simone D."/>
            <person name="Lopez-Fernandez M."/>
            <person name="Wu X."/>
            <person name="de Brujin I."/>
            <person name="Lundin D."/>
            <person name="Andersson A."/>
            <person name="Bertilsson S."/>
            <person name="Dopson M."/>
        </authorList>
    </citation>
    <scope>NUCLEOTIDE SEQUENCE</scope>
    <source>
        <strain evidence="1">MM415B01788</strain>
    </source>
</reference>